<evidence type="ECO:0000256" key="6">
    <source>
        <dbReference type="ARBA" id="ARBA00022771"/>
    </source>
</evidence>
<keyword evidence="4" id="KW-0479">Metal-binding</keyword>
<dbReference type="AlphaFoldDB" id="A0A9R1PAG5"/>
<dbReference type="Gene3D" id="3.50.30.30">
    <property type="match status" value="1"/>
</dbReference>
<evidence type="ECO:0000256" key="13">
    <source>
        <dbReference type="ARBA" id="ARBA00046288"/>
    </source>
</evidence>
<dbReference type="FunFam" id="3.50.30.30:FF:000020">
    <property type="entry name" value="Receptor homology region transmembrane domain-and RING domain-containing protein 2"/>
    <property type="match status" value="1"/>
</dbReference>
<evidence type="ECO:0000313" key="17">
    <source>
        <dbReference type="EMBL" id="VAH39523.1"/>
    </source>
</evidence>
<sequence>MKSIRGALLSPFCLCAVVCLMAQIGAANVVLMGNNLTLSFDDVEANFSPAVKGSGVNGLVYTAEPLNACSALTNKAVEGPPSPFALVVRGGCTFDEKVKNVQDAGFKAAIVYDNENSGVLVSSNV</sequence>
<dbReference type="GO" id="GO:0008270">
    <property type="term" value="F:zinc ion binding"/>
    <property type="evidence" value="ECO:0007669"/>
    <property type="project" value="UniProtKB-KW"/>
</dbReference>
<proteinExistence type="predicted"/>
<accession>A0A9R1PAG5</accession>
<organism evidence="17 18">
    <name type="scientific">Triticum turgidum subsp. durum</name>
    <name type="common">Durum wheat</name>
    <name type="synonym">Triticum durum</name>
    <dbReference type="NCBI Taxonomy" id="4567"/>
    <lineage>
        <taxon>Eukaryota</taxon>
        <taxon>Viridiplantae</taxon>
        <taxon>Streptophyta</taxon>
        <taxon>Embryophyta</taxon>
        <taxon>Tracheophyta</taxon>
        <taxon>Spermatophyta</taxon>
        <taxon>Magnoliopsida</taxon>
        <taxon>Liliopsida</taxon>
        <taxon>Poales</taxon>
        <taxon>Poaceae</taxon>
        <taxon>BOP clade</taxon>
        <taxon>Pooideae</taxon>
        <taxon>Triticodae</taxon>
        <taxon>Triticeae</taxon>
        <taxon>Triticinae</taxon>
        <taxon>Triticum</taxon>
    </lineage>
</organism>
<dbReference type="InterPro" id="IPR003137">
    <property type="entry name" value="PA_domain"/>
</dbReference>
<keyword evidence="8" id="KW-0653">Protein transport</keyword>
<feature type="signal peptide" evidence="15">
    <location>
        <begin position="1"/>
        <end position="27"/>
    </location>
</feature>
<dbReference type="InterPro" id="IPR046450">
    <property type="entry name" value="PA_dom_sf"/>
</dbReference>
<dbReference type="EMBL" id="LT934113">
    <property type="protein sequence ID" value="VAH39523.1"/>
    <property type="molecule type" value="Genomic_DNA"/>
</dbReference>
<dbReference type="GO" id="GO:0015031">
    <property type="term" value="P:protein transport"/>
    <property type="evidence" value="ECO:0007669"/>
    <property type="project" value="UniProtKB-KW"/>
</dbReference>
<keyword evidence="9" id="KW-1133">Transmembrane helix</keyword>
<evidence type="ECO:0000256" key="9">
    <source>
        <dbReference type="ARBA" id="ARBA00022989"/>
    </source>
</evidence>
<evidence type="ECO:0000256" key="7">
    <source>
        <dbReference type="ARBA" id="ARBA00022833"/>
    </source>
</evidence>
<evidence type="ECO:0000256" key="4">
    <source>
        <dbReference type="ARBA" id="ARBA00022723"/>
    </source>
</evidence>
<evidence type="ECO:0000256" key="2">
    <source>
        <dbReference type="ARBA" id="ARBA00022554"/>
    </source>
</evidence>
<dbReference type="CDD" id="cd02123">
    <property type="entry name" value="PA_C_RZF_like"/>
    <property type="match status" value="1"/>
</dbReference>
<evidence type="ECO:0000256" key="15">
    <source>
        <dbReference type="SAM" id="SignalP"/>
    </source>
</evidence>
<evidence type="ECO:0000256" key="14">
    <source>
        <dbReference type="ARBA" id="ARBA00060484"/>
    </source>
</evidence>
<feature type="chain" id="PRO_5040440847" description="PA domain-containing protein" evidence="15">
    <location>
        <begin position="28"/>
        <end position="125"/>
    </location>
</feature>
<keyword evidence="3" id="KW-0812">Transmembrane</keyword>
<dbReference type="Pfam" id="PF02225">
    <property type="entry name" value="PA"/>
    <property type="match status" value="1"/>
</dbReference>
<dbReference type="InterPro" id="IPR044744">
    <property type="entry name" value="ZNRF4/RNF13/RNF167_PA"/>
</dbReference>
<name>A0A9R1PAG5_TRITD</name>
<keyword evidence="2" id="KW-0926">Vacuole</keyword>
<keyword evidence="6" id="KW-0863">Zinc-finger</keyword>
<protein>
    <recommendedName>
        <fullName evidence="16">PA domain-containing protein</fullName>
    </recommendedName>
</protein>
<comment type="subcellular location">
    <subcellularLocation>
        <location evidence="13">Endomembrane system</location>
        <topology evidence="13">Single-pass type I membrane protein</topology>
    </subcellularLocation>
    <subcellularLocation>
        <location evidence="14">Protein storage vacuole membrane</location>
    </subcellularLocation>
</comment>
<evidence type="ECO:0000256" key="12">
    <source>
        <dbReference type="ARBA" id="ARBA00023180"/>
    </source>
</evidence>
<feature type="domain" description="PA" evidence="16">
    <location>
        <begin position="59"/>
        <end position="117"/>
    </location>
</feature>
<dbReference type="GO" id="GO:0032586">
    <property type="term" value="C:protein storage vacuole membrane"/>
    <property type="evidence" value="ECO:0007669"/>
    <property type="project" value="UniProtKB-SubCell"/>
</dbReference>
<evidence type="ECO:0000256" key="8">
    <source>
        <dbReference type="ARBA" id="ARBA00022927"/>
    </source>
</evidence>
<evidence type="ECO:0000259" key="16">
    <source>
        <dbReference type="Pfam" id="PF02225"/>
    </source>
</evidence>
<keyword evidence="1" id="KW-0813">Transport</keyword>
<dbReference type="Proteomes" id="UP000324705">
    <property type="component" value="Chromosome 2A"/>
</dbReference>
<keyword evidence="11" id="KW-1015">Disulfide bond</keyword>
<evidence type="ECO:0000256" key="10">
    <source>
        <dbReference type="ARBA" id="ARBA00023136"/>
    </source>
</evidence>
<evidence type="ECO:0000256" key="5">
    <source>
        <dbReference type="ARBA" id="ARBA00022729"/>
    </source>
</evidence>
<evidence type="ECO:0000256" key="3">
    <source>
        <dbReference type="ARBA" id="ARBA00022692"/>
    </source>
</evidence>
<evidence type="ECO:0000256" key="1">
    <source>
        <dbReference type="ARBA" id="ARBA00022448"/>
    </source>
</evidence>
<keyword evidence="12" id="KW-0325">Glycoprotein</keyword>
<dbReference type="SUPFAM" id="SSF52025">
    <property type="entry name" value="PA domain"/>
    <property type="match status" value="1"/>
</dbReference>
<evidence type="ECO:0000256" key="11">
    <source>
        <dbReference type="ARBA" id="ARBA00023157"/>
    </source>
</evidence>
<keyword evidence="7" id="KW-0862">Zinc</keyword>
<evidence type="ECO:0000313" key="18">
    <source>
        <dbReference type="Proteomes" id="UP000324705"/>
    </source>
</evidence>
<reference evidence="17 18" key="1">
    <citation type="submission" date="2017-09" db="EMBL/GenBank/DDBJ databases">
        <authorList>
            <consortium name="International Durum Wheat Genome Sequencing Consortium (IDWGSC)"/>
            <person name="Milanesi L."/>
        </authorList>
    </citation>
    <scope>NUCLEOTIDE SEQUENCE [LARGE SCALE GENOMIC DNA]</scope>
    <source>
        <strain evidence="18">cv. Svevo</strain>
    </source>
</reference>
<keyword evidence="5 15" id="KW-0732">Signal</keyword>
<dbReference type="GO" id="GO:0012505">
    <property type="term" value="C:endomembrane system"/>
    <property type="evidence" value="ECO:0007669"/>
    <property type="project" value="UniProtKB-SubCell"/>
</dbReference>
<keyword evidence="10" id="KW-0472">Membrane</keyword>
<keyword evidence="18" id="KW-1185">Reference proteome</keyword>
<dbReference type="Gramene" id="TRITD2Av1G295120.1">
    <property type="protein sequence ID" value="TRITD2Av1G295120.1"/>
    <property type="gene ID" value="TRITD2Av1G295120"/>
</dbReference>
<gene>
    <name evidence="17" type="ORF">TRITD_2Av1G295120</name>
</gene>